<sequence>MELNAARDFAHWWTESLTDHGCKRAVVAGSVRRGKPRPKDIEIVALADWNHDLAGNPFSHSLDTWVANQEHLRTIKGKGAAARYYQLRDTIAEYTIDLFVADERNFGLIYLIRTGSADFSHAVATQANRAGYHLHHGNLCAGYDPQLRGAQHEPCREYDPTPTPEEADVFEILGIRAPAPKDRNGPDDIKPAP</sequence>
<dbReference type="InterPro" id="IPR043519">
    <property type="entry name" value="NT_sf"/>
</dbReference>
<evidence type="ECO:0000313" key="4">
    <source>
        <dbReference type="EMBL" id="KKM82156.1"/>
    </source>
</evidence>
<keyword evidence="1" id="KW-0808">Transferase</keyword>
<dbReference type="InterPro" id="IPR029398">
    <property type="entry name" value="PolB_thumb"/>
</dbReference>
<dbReference type="InterPro" id="IPR037160">
    <property type="entry name" value="DNA_Pol_thumb_sf"/>
</dbReference>
<organism evidence="4">
    <name type="scientific">marine sediment metagenome</name>
    <dbReference type="NCBI Taxonomy" id="412755"/>
    <lineage>
        <taxon>unclassified sequences</taxon>
        <taxon>metagenomes</taxon>
        <taxon>ecological metagenomes</taxon>
    </lineage>
</organism>
<dbReference type="SUPFAM" id="SSF81301">
    <property type="entry name" value="Nucleotidyltransferase"/>
    <property type="match status" value="1"/>
</dbReference>
<protein>
    <recommendedName>
        <fullName evidence="3">DNA polymerase beta thumb domain-containing protein</fullName>
    </recommendedName>
</protein>
<accession>A0A0F9L4K9</accession>
<keyword evidence="2" id="KW-0548">Nucleotidyltransferase</keyword>
<dbReference type="GO" id="GO:0016779">
    <property type="term" value="F:nucleotidyltransferase activity"/>
    <property type="evidence" value="ECO:0007669"/>
    <property type="project" value="UniProtKB-KW"/>
</dbReference>
<dbReference type="Gene3D" id="3.30.210.10">
    <property type="entry name" value="DNA polymerase, thumb domain"/>
    <property type="match status" value="1"/>
</dbReference>
<reference evidence="4" key="1">
    <citation type="journal article" date="2015" name="Nature">
        <title>Complex archaea that bridge the gap between prokaryotes and eukaryotes.</title>
        <authorList>
            <person name="Spang A."/>
            <person name="Saw J.H."/>
            <person name="Jorgensen S.L."/>
            <person name="Zaremba-Niedzwiedzka K."/>
            <person name="Martijn J."/>
            <person name="Lind A.E."/>
            <person name="van Eijk R."/>
            <person name="Schleper C."/>
            <person name="Guy L."/>
            <person name="Ettema T.J."/>
        </authorList>
    </citation>
    <scope>NUCLEOTIDE SEQUENCE</scope>
</reference>
<gene>
    <name evidence="4" type="ORF">LCGC14_1322390</name>
</gene>
<proteinExistence type="predicted"/>
<feature type="domain" description="DNA polymerase beta thumb" evidence="3">
    <location>
        <begin position="112"/>
        <end position="184"/>
    </location>
</feature>
<name>A0A0F9L4K9_9ZZZZ</name>
<dbReference type="Pfam" id="PF14791">
    <property type="entry name" value="DNA_pol_B_thumb"/>
    <property type="match status" value="1"/>
</dbReference>
<dbReference type="EMBL" id="LAZR01007907">
    <property type="protein sequence ID" value="KKM82156.1"/>
    <property type="molecule type" value="Genomic_DNA"/>
</dbReference>
<dbReference type="AlphaFoldDB" id="A0A0F9L4K9"/>
<comment type="caution">
    <text evidence="4">The sequence shown here is derived from an EMBL/GenBank/DDBJ whole genome shotgun (WGS) entry which is preliminary data.</text>
</comment>
<evidence type="ECO:0000256" key="2">
    <source>
        <dbReference type="ARBA" id="ARBA00022695"/>
    </source>
</evidence>
<evidence type="ECO:0000259" key="3">
    <source>
        <dbReference type="Pfam" id="PF14791"/>
    </source>
</evidence>
<dbReference type="Gene3D" id="3.30.460.10">
    <property type="entry name" value="Beta Polymerase, domain 2"/>
    <property type="match status" value="1"/>
</dbReference>
<evidence type="ECO:0000256" key="1">
    <source>
        <dbReference type="ARBA" id="ARBA00022679"/>
    </source>
</evidence>